<evidence type="ECO:0000313" key="1">
    <source>
        <dbReference type="EMBL" id="KKK75990.1"/>
    </source>
</evidence>
<protein>
    <submittedName>
        <fullName evidence="1">Uncharacterized protein</fullName>
    </submittedName>
</protein>
<gene>
    <name evidence="1" type="ORF">LCGC14_2868200</name>
</gene>
<feature type="non-terminal residue" evidence="1">
    <location>
        <position position="55"/>
    </location>
</feature>
<comment type="caution">
    <text evidence="1">The sequence shown here is derived from an EMBL/GenBank/DDBJ whole genome shotgun (WGS) entry which is preliminary data.</text>
</comment>
<reference evidence="1" key="1">
    <citation type="journal article" date="2015" name="Nature">
        <title>Complex archaea that bridge the gap between prokaryotes and eukaryotes.</title>
        <authorList>
            <person name="Spang A."/>
            <person name="Saw J.H."/>
            <person name="Jorgensen S.L."/>
            <person name="Zaremba-Niedzwiedzka K."/>
            <person name="Martijn J."/>
            <person name="Lind A.E."/>
            <person name="van Eijk R."/>
            <person name="Schleper C."/>
            <person name="Guy L."/>
            <person name="Ettema T.J."/>
        </authorList>
    </citation>
    <scope>NUCLEOTIDE SEQUENCE</scope>
</reference>
<organism evidence="1">
    <name type="scientific">marine sediment metagenome</name>
    <dbReference type="NCBI Taxonomy" id="412755"/>
    <lineage>
        <taxon>unclassified sequences</taxon>
        <taxon>metagenomes</taxon>
        <taxon>ecological metagenomes</taxon>
    </lineage>
</organism>
<name>A0A0F8YQG2_9ZZZZ</name>
<dbReference type="EMBL" id="LAZR01055613">
    <property type="protein sequence ID" value="KKK75990.1"/>
    <property type="molecule type" value="Genomic_DNA"/>
</dbReference>
<dbReference type="AlphaFoldDB" id="A0A0F8YQG2"/>
<accession>A0A0F8YQG2</accession>
<proteinExistence type="predicted"/>
<sequence>MGLIAAIGFSQASTLLTGEYPDMGLDYYLPADDFLPGIPTPKSAIGHQVGDWHLS</sequence>